<dbReference type="Proteomes" id="UP000825381">
    <property type="component" value="Chromosome"/>
</dbReference>
<proteinExistence type="predicted"/>
<keyword evidence="11" id="KW-1185">Reference proteome</keyword>
<keyword evidence="2" id="KW-0813">Transport</keyword>
<evidence type="ECO:0000313" key="11">
    <source>
        <dbReference type="Proteomes" id="UP000825381"/>
    </source>
</evidence>
<name>A0ABX8V4K8_9FLAO</name>
<evidence type="ECO:0000256" key="1">
    <source>
        <dbReference type="ARBA" id="ARBA00004141"/>
    </source>
</evidence>
<dbReference type="PRINTS" id="PR01463">
    <property type="entry name" value="EAGCHANLFMLY"/>
</dbReference>
<keyword evidence="7 10" id="KW-0407">Ion channel</keyword>
<evidence type="ECO:0000256" key="6">
    <source>
        <dbReference type="ARBA" id="ARBA00023136"/>
    </source>
</evidence>
<dbReference type="Gene3D" id="1.10.287.70">
    <property type="match status" value="1"/>
</dbReference>
<dbReference type="EMBL" id="CP080429">
    <property type="protein sequence ID" value="QYJ67774.1"/>
    <property type="molecule type" value="Genomic_DNA"/>
</dbReference>
<dbReference type="SUPFAM" id="SSF81324">
    <property type="entry name" value="Voltage-gated potassium channels"/>
    <property type="match status" value="1"/>
</dbReference>
<organism evidence="10 11">
    <name type="scientific">Flavobacterium litorale</name>
    <dbReference type="NCBI Taxonomy" id="2856519"/>
    <lineage>
        <taxon>Bacteria</taxon>
        <taxon>Pseudomonadati</taxon>
        <taxon>Bacteroidota</taxon>
        <taxon>Flavobacteriia</taxon>
        <taxon>Flavobacteriales</taxon>
        <taxon>Flavobacteriaceae</taxon>
        <taxon>Flavobacterium</taxon>
    </lineage>
</organism>
<dbReference type="PANTHER" id="PTHR11003:SF291">
    <property type="entry name" value="IP11374P"/>
    <property type="match status" value="1"/>
</dbReference>
<dbReference type="InterPro" id="IPR013099">
    <property type="entry name" value="K_chnl_dom"/>
</dbReference>
<keyword evidence="5" id="KW-0406">Ion transport</keyword>
<keyword evidence="6 8" id="KW-0472">Membrane</keyword>
<keyword evidence="4 8" id="KW-1133">Transmembrane helix</keyword>
<feature type="transmembrane region" description="Helical" evidence="8">
    <location>
        <begin position="70"/>
        <end position="90"/>
    </location>
</feature>
<dbReference type="Pfam" id="PF07885">
    <property type="entry name" value="Ion_trans_2"/>
    <property type="match status" value="1"/>
</dbReference>
<dbReference type="InterPro" id="IPR003280">
    <property type="entry name" value="2pore_dom_K_chnl"/>
</dbReference>
<evidence type="ECO:0000256" key="7">
    <source>
        <dbReference type="ARBA" id="ARBA00023303"/>
    </source>
</evidence>
<evidence type="ECO:0000259" key="9">
    <source>
        <dbReference type="Pfam" id="PF07885"/>
    </source>
</evidence>
<evidence type="ECO:0000256" key="2">
    <source>
        <dbReference type="ARBA" id="ARBA00022448"/>
    </source>
</evidence>
<sequence length="105" mass="12259">MMFFNTILTFINNKEYRDLLYTTGIVLFIGTIAYHFIEGWSYVDSLYFSVVTLTTIGFGDFAPQTDEGKLFTVLYIIMGIGVILTFINTLQNHYNEAREYKKRKK</sequence>
<dbReference type="InterPro" id="IPR003938">
    <property type="entry name" value="K_chnl_volt-dep_EAG/ELK/ERG"/>
</dbReference>
<feature type="domain" description="Potassium channel" evidence="9">
    <location>
        <begin position="24"/>
        <end position="92"/>
    </location>
</feature>
<dbReference type="RefSeq" id="WP_220640119.1">
    <property type="nucleotide sequence ID" value="NZ_CP080429.1"/>
</dbReference>
<comment type="subcellular location">
    <subcellularLocation>
        <location evidence="1">Membrane</location>
        <topology evidence="1">Multi-pass membrane protein</topology>
    </subcellularLocation>
</comment>
<feature type="transmembrane region" description="Helical" evidence="8">
    <location>
        <begin position="20"/>
        <end position="37"/>
    </location>
</feature>
<gene>
    <name evidence="10" type="ORF">K1I41_09505</name>
</gene>
<evidence type="ECO:0000313" key="10">
    <source>
        <dbReference type="EMBL" id="QYJ67774.1"/>
    </source>
</evidence>
<accession>A0ABX8V4K8</accession>
<evidence type="ECO:0000256" key="4">
    <source>
        <dbReference type="ARBA" id="ARBA00022989"/>
    </source>
</evidence>
<dbReference type="GO" id="GO:0034220">
    <property type="term" value="P:monoatomic ion transmembrane transport"/>
    <property type="evidence" value="ECO:0007669"/>
    <property type="project" value="UniProtKB-KW"/>
</dbReference>
<evidence type="ECO:0000256" key="8">
    <source>
        <dbReference type="SAM" id="Phobius"/>
    </source>
</evidence>
<evidence type="ECO:0000256" key="5">
    <source>
        <dbReference type="ARBA" id="ARBA00023065"/>
    </source>
</evidence>
<reference evidence="10 11" key="1">
    <citation type="submission" date="2021-07" db="EMBL/GenBank/DDBJ databases">
        <title>Flavobacterium WSW3-B6 sp.nov, isolated from seaweed.</title>
        <authorList>
            <person name="Muhammad N."/>
            <person name="Ho H."/>
            <person name="Lee Y.-J."/>
            <person name="Nguyen T."/>
            <person name="Ho J."/>
            <person name="Kim S.-G."/>
        </authorList>
    </citation>
    <scope>NUCLEOTIDE SEQUENCE [LARGE SCALE GENOMIC DNA]</scope>
    <source>
        <strain evidence="10 11">WSW3-B6</strain>
    </source>
</reference>
<evidence type="ECO:0000256" key="3">
    <source>
        <dbReference type="ARBA" id="ARBA00022692"/>
    </source>
</evidence>
<dbReference type="PANTHER" id="PTHR11003">
    <property type="entry name" value="POTASSIUM CHANNEL, SUBFAMILY K"/>
    <property type="match status" value="1"/>
</dbReference>
<protein>
    <submittedName>
        <fullName evidence="10">Potassium channel family protein</fullName>
    </submittedName>
</protein>
<keyword evidence="3 8" id="KW-0812">Transmembrane</keyword>